<gene>
    <name evidence="2" type="primary">LOC142173357</name>
</gene>
<evidence type="ECO:0000313" key="1">
    <source>
        <dbReference type="Proteomes" id="UP000790787"/>
    </source>
</evidence>
<dbReference type="RefSeq" id="XP_075095039.1">
    <property type="nucleotide sequence ID" value="XM_075238938.1"/>
</dbReference>
<reference evidence="1" key="1">
    <citation type="journal article" date="2014" name="Nat. Commun.">
        <title>The tobacco genome sequence and its comparison with those of tomato and potato.</title>
        <authorList>
            <person name="Sierro N."/>
            <person name="Battey J.N."/>
            <person name="Ouadi S."/>
            <person name="Bakaher N."/>
            <person name="Bovet L."/>
            <person name="Willig A."/>
            <person name="Goepfert S."/>
            <person name="Peitsch M.C."/>
            <person name="Ivanov N.V."/>
        </authorList>
    </citation>
    <scope>NUCLEOTIDE SEQUENCE [LARGE SCALE GENOMIC DNA]</scope>
</reference>
<reference evidence="2" key="2">
    <citation type="submission" date="2025-08" db="UniProtKB">
        <authorList>
            <consortium name="RefSeq"/>
        </authorList>
    </citation>
    <scope>IDENTIFICATION</scope>
    <source>
        <tissue evidence="2">Leaf</tissue>
    </source>
</reference>
<dbReference type="Proteomes" id="UP000790787">
    <property type="component" value="Chromosome 19"/>
</dbReference>
<protein>
    <submittedName>
        <fullName evidence="2">Uncharacterized protein LOC142173357</fullName>
    </submittedName>
</protein>
<evidence type="ECO:0000313" key="2">
    <source>
        <dbReference type="RefSeq" id="XP_075095039.1"/>
    </source>
</evidence>
<proteinExistence type="predicted"/>
<accession>A0AC58TCT7</accession>
<sequence>MDFIEGLLKVAGNEAIYVVVDRLSKAAHFLDLKHPYTALDVAQLFMVGIFKLHRMPKSIVPDKDPIFLPLAEWWYKTSYHSSIHMTPYEVVYGRKPPPLLPYLPFDSQLDMVDRSLQAREATIRSLKFHMGHAQNRMKVQADKHMTK</sequence>
<keyword evidence="1" id="KW-1185">Reference proteome</keyword>
<organism evidence="1 2">
    <name type="scientific">Nicotiana tabacum</name>
    <name type="common">Common tobacco</name>
    <dbReference type="NCBI Taxonomy" id="4097"/>
    <lineage>
        <taxon>Eukaryota</taxon>
        <taxon>Viridiplantae</taxon>
        <taxon>Streptophyta</taxon>
        <taxon>Embryophyta</taxon>
        <taxon>Tracheophyta</taxon>
        <taxon>Spermatophyta</taxon>
        <taxon>Magnoliopsida</taxon>
        <taxon>eudicotyledons</taxon>
        <taxon>Gunneridae</taxon>
        <taxon>Pentapetalae</taxon>
        <taxon>asterids</taxon>
        <taxon>lamiids</taxon>
        <taxon>Solanales</taxon>
        <taxon>Solanaceae</taxon>
        <taxon>Nicotianoideae</taxon>
        <taxon>Nicotianeae</taxon>
        <taxon>Nicotiana</taxon>
    </lineage>
</organism>
<name>A0AC58TCT7_TOBAC</name>